<feature type="transmembrane region" description="Helical" evidence="6">
    <location>
        <begin position="186"/>
        <end position="205"/>
    </location>
</feature>
<evidence type="ECO:0000256" key="2">
    <source>
        <dbReference type="ARBA" id="ARBA00022519"/>
    </source>
</evidence>
<dbReference type="InterPro" id="IPR003660">
    <property type="entry name" value="HAMP_dom"/>
</dbReference>
<dbReference type="GO" id="GO:0007165">
    <property type="term" value="P:signal transduction"/>
    <property type="evidence" value="ECO:0007669"/>
    <property type="project" value="UniProtKB-KW"/>
</dbReference>
<evidence type="ECO:0000259" key="7">
    <source>
        <dbReference type="PROSITE" id="PS50111"/>
    </source>
</evidence>
<keyword evidence="6" id="KW-0812">Transmembrane</keyword>
<dbReference type="Gene3D" id="1.10.287.950">
    <property type="entry name" value="Methyl-accepting chemotaxis protein"/>
    <property type="match status" value="1"/>
</dbReference>
<dbReference type="InterPro" id="IPR004090">
    <property type="entry name" value="Chemotax_Me-accpt_rcpt"/>
</dbReference>
<organism evidence="10 11">
    <name type="scientific">Paramagnetospirillum magnetotacticum MS-1</name>
    <dbReference type="NCBI Taxonomy" id="272627"/>
    <lineage>
        <taxon>Bacteria</taxon>
        <taxon>Pseudomonadati</taxon>
        <taxon>Pseudomonadota</taxon>
        <taxon>Alphaproteobacteria</taxon>
        <taxon>Rhodospirillales</taxon>
        <taxon>Magnetospirillaceae</taxon>
        <taxon>Paramagnetospirillum</taxon>
    </lineage>
</organism>
<proteinExistence type="inferred from homology"/>
<dbReference type="Pfam" id="PF00015">
    <property type="entry name" value="MCPsignal"/>
    <property type="match status" value="1"/>
</dbReference>
<dbReference type="Pfam" id="PF00672">
    <property type="entry name" value="HAMP"/>
    <property type="match status" value="1"/>
</dbReference>
<dbReference type="PROSITE" id="PS50111">
    <property type="entry name" value="CHEMOTAXIS_TRANSDUC_2"/>
    <property type="match status" value="1"/>
</dbReference>
<dbReference type="AlphaFoldDB" id="A0A0C2YPD3"/>
<dbReference type="EMBL" id="JXSL01000031">
    <property type="protein sequence ID" value="KIL96983.1"/>
    <property type="molecule type" value="Genomic_DNA"/>
</dbReference>
<reference evidence="10 11" key="1">
    <citation type="submission" date="2015-01" db="EMBL/GenBank/DDBJ databases">
        <title>Genome Sequence of Magnetospirillum magnetotacticum Strain MS-1.</title>
        <authorList>
            <person name="Marinov G.K."/>
            <person name="Smalley M.D."/>
            <person name="DeSalvo G."/>
        </authorList>
    </citation>
    <scope>NUCLEOTIDE SEQUENCE [LARGE SCALE GENOMIC DNA]</scope>
    <source>
        <strain evidence="10 11">MS-1</strain>
    </source>
</reference>
<evidence type="ECO:0000256" key="3">
    <source>
        <dbReference type="ARBA" id="ARBA00023224"/>
    </source>
</evidence>
<keyword evidence="6" id="KW-1133">Transmembrane helix</keyword>
<dbReference type="STRING" id="272627.CCC_01776"/>
<accession>A0A0C2YPD3</accession>
<feature type="domain" description="T-SNARE coiled-coil homology" evidence="8">
    <location>
        <begin position="453"/>
        <end position="515"/>
    </location>
</feature>
<dbReference type="GO" id="GO:0004888">
    <property type="term" value="F:transmembrane signaling receptor activity"/>
    <property type="evidence" value="ECO:0007669"/>
    <property type="project" value="InterPro"/>
</dbReference>
<dbReference type="SMART" id="SM00283">
    <property type="entry name" value="MA"/>
    <property type="match status" value="1"/>
</dbReference>
<name>A0A0C2YPD3_PARME</name>
<dbReference type="GO" id="GO:0005886">
    <property type="term" value="C:plasma membrane"/>
    <property type="evidence" value="ECO:0007669"/>
    <property type="project" value="UniProtKB-SubCell"/>
</dbReference>
<feature type="domain" description="HAMP" evidence="9">
    <location>
        <begin position="207"/>
        <end position="260"/>
    </location>
</feature>
<comment type="subcellular location">
    <subcellularLocation>
        <location evidence="1">Cell inner membrane</location>
        <topology evidence="1">Multi-pass membrane protein</topology>
    </subcellularLocation>
</comment>
<keyword evidence="2" id="KW-0997">Cell inner membrane</keyword>
<evidence type="ECO:0000256" key="6">
    <source>
        <dbReference type="SAM" id="Phobius"/>
    </source>
</evidence>
<dbReference type="Gene3D" id="6.10.340.10">
    <property type="match status" value="1"/>
</dbReference>
<keyword evidence="6" id="KW-0472">Membrane</keyword>
<dbReference type="SMART" id="SM00304">
    <property type="entry name" value="HAMP"/>
    <property type="match status" value="1"/>
</dbReference>
<sequence>MRIAGKIYLAVAILVVAVAVVGIMGLSTLRSYKTVVDEMGDVSRSAVLGERVNGLILAVVMDSRGIYMAQSPAESEKYAVPLLKNLDKLRSVLKEWGEQYPADKRGNFVEAQKAAEDFIRFRTELVRLSRDATLPEARAFGDNDANRKVRAALNDKIKTLAAENESDVVRLRDMVVSEFGTQQARLLAVLVLGLIFGLACAAFVAQAKIVSPLRRITAVMETLAAGDFSVEVPFSGAKDEIGSMAGAVEVFKRNGLENERLRLDQDEERARAERDKSAALAAVADHFEATIKAKVAEVGVSTTAIGRTANAMAKHSEHSGGHSISVGDAARNTNERASVVSAATRQLASSVNEIAQQVSQSSHIARQAVEDVGATSVHMEGLSQSVQAIGEIVKLINDIAAQTNLLALNATIEAARAGEAGKGFAVVANEVKNLANQTARATDEIAQQVGAVQNSTREMTASIQGVADTIRSIDQVTSAIAGAVQEQEAATQEIASNIQEVAHEAEAVSDNVTTLAKASTMACAGTVRVIWSSKSLTQVVQSLDDEVESFLKKIRS</sequence>
<dbReference type="Proteomes" id="UP000031971">
    <property type="component" value="Unassembled WGS sequence"/>
</dbReference>
<evidence type="ECO:0000256" key="4">
    <source>
        <dbReference type="ARBA" id="ARBA00029447"/>
    </source>
</evidence>
<dbReference type="GO" id="GO:0006935">
    <property type="term" value="P:chemotaxis"/>
    <property type="evidence" value="ECO:0007669"/>
    <property type="project" value="InterPro"/>
</dbReference>
<dbReference type="InterPro" id="IPR000727">
    <property type="entry name" value="T_SNARE_dom"/>
</dbReference>
<dbReference type="InterPro" id="IPR004089">
    <property type="entry name" value="MCPsignal_dom"/>
</dbReference>
<dbReference type="PANTHER" id="PTHR32089:SF112">
    <property type="entry name" value="LYSOZYME-LIKE PROTEIN-RELATED"/>
    <property type="match status" value="1"/>
</dbReference>
<feature type="domain" description="Methyl-accepting transducer" evidence="7">
    <location>
        <begin position="301"/>
        <end position="527"/>
    </location>
</feature>
<evidence type="ECO:0000313" key="11">
    <source>
        <dbReference type="Proteomes" id="UP000031971"/>
    </source>
</evidence>
<dbReference type="PROSITE" id="PS50192">
    <property type="entry name" value="T_SNARE"/>
    <property type="match status" value="1"/>
</dbReference>
<protein>
    <submittedName>
        <fullName evidence="10">Methyl-accepting chemotaxis protein</fullName>
    </submittedName>
</protein>
<comment type="similarity">
    <text evidence="4">Belongs to the methyl-accepting chemotaxis (MCP) protein family.</text>
</comment>
<keyword evidence="3 5" id="KW-0807">Transducer</keyword>
<evidence type="ECO:0000259" key="9">
    <source>
        <dbReference type="PROSITE" id="PS50885"/>
    </source>
</evidence>
<keyword evidence="11" id="KW-1185">Reference proteome</keyword>
<gene>
    <name evidence="10" type="ORF">CCC_01776</name>
</gene>
<feature type="transmembrane region" description="Helical" evidence="6">
    <location>
        <begin position="7"/>
        <end position="29"/>
    </location>
</feature>
<dbReference type="PROSITE" id="PS50885">
    <property type="entry name" value="HAMP"/>
    <property type="match status" value="1"/>
</dbReference>
<keyword evidence="2" id="KW-1003">Cell membrane</keyword>
<evidence type="ECO:0000259" key="8">
    <source>
        <dbReference type="PROSITE" id="PS50192"/>
    </source>
</evidence>
<evidence type="ECO:0000313" key="10">
    <source>
        <dbReference type="EMBL" id="KIL96983.1"/>
    </source>
</evidence>
<dbReference type="SUPFAM" id="SSF58104">
    <property type="entry name" value="Methyl-accepting chemotaxis protein (MCP) signaling domain"/>
    <property type="match status" value="1"/>
</dbReference>
<dbReference type="CDD" id="cd06225">
    <property type="entry name" value="HAMP"/>
    <property type="match status" value="1"/>
</dbReference>
<evidence type="ECO:0000256" key="5">
    <source>
        <dbReference type="PROSITE-ProRule" id="PRU00284"/>
    </source>
</evidence>
<evidence type="ECO:0000256" key="1">
    <source>
        <dbReference type="ARBA" id="ARBA00004429"/>
    </source>
</evidence>
<dbReference type="PANTHER" id="PTHR32089">
    <property type="entry name" value="METHYL-ACCEPTING CHEMOTAXIS PROTEIN MCPB"/>
    <property type="match status" value="1"/>
</dbReference>
<dbReference type="PRINTS" id="PR00260">
    <property type="entry name" value="CHEMTRNSDUCR"/>
</dbReference>
<comment type="caution">
    <text evidence="10">The sequence shown here is derived from an EMBL/GenBank/DDBJ whole genome shotgun (WGS) entry which is preliminary data.</text>
</comment>